<dbReference type="UniPathway" id="UPA00557">
    <property type="reaction ID" value="UER00614"/>
</dbReference>
<feature type="transmembrane region" description="Helical" evidence="19">
    <location>
        <begin position="133"/>
        <end position="154"/>
    </location>
</feature>
<dbReference type="RefSeq" id="WP_110517724.1">
    <property type="nucleotide sequence ID" value="NZ_PDOF01000001.1"/>
</dbReference>
<keyword evidence="9" id="KW-0444">Lipid biosynthesis</keyword>
<dbReference type="Pfam" id="PF01148">
    <property type="entry name" value="CTP_transf_1"/>
    <property type="match status" value="1"/>
</dbReference>
<gene>
    <name evidence="20" type="ORF">CR205_05455</name>
</gene>
<comment type="catalytic activity">
    <reaction evidence="1 18">
        <text>a 1,2-diacyl-sn-glycero-3-phosphate + CTP + H(+) = a CDP-1,2-diacyl-sn-glycerol + diphosphate</text>
        <dbReference type="Rhea" id="RHEA:16229"/>
        <dbReference type="ChEBI" id="CHEBI:15378"/>
        <dbReference type="ChEBI" id="CHEBI:33019"/>
        <dbReference type="ChEBI" id="CHEBI:37563"/>
        <dbReference type="ChEBI" id="CHEBI:58332"/>
        <dbReference type="ChEBI" id="CHEBI:58608"/>
        <dbReference type="EC" id="2.7.7.41"/>
    </reaction>
</comment>
<evidence type="ECO:0000313" key="20">
    <source>
        <dbReference type="EMBL" id="PYZ98043.1"/>
    </source>
</evidence>
<name>A0A2W0H867_9BACI</name>
<dbReference type="GO" id="GO:0005886">
    <property type="term" value="C:plasma membrane"/>
    <property type="evidence" value="ECO:0007669"/>
    <property type="project" value="UniProtKB-SubCell"/>
</dbReference>
<evidence type="ECO:0000256" key="12">
    <source>
        <dbReference type="ARBA" id="ARBA00022695"/>
    </source>
</evidence>
<evidence type="ECO:0000256" key="19">
    <source>
        <dbReference type="SAM" id="Phobius"/>
    </source>
</evidence>
<feature type="transmembrane region" description="Helical" evidence="19">
    <location>
        <begin position="83"/>
        <end position="102"/>
    </location>
</feature>
<organism evidence="20 21">
    <name type="scientific">Alteribacter lacisalsi</name>
    <dbReference type="NCBI Taxonomy" id="2045244"/>
    <lineage>
        <taxon>Bacteria</taxon>
        <taxon>Bacillati</taxon>
        <taxon>Bacillota</taxon>
        <taxon>Bacilli</taxon>
        <taxon>Bacillales</taxon>
        <taxon>Bacillaceae</taxon>
        <taxon>Alteribacter</taxon>
    </lineage>
</organism>
<keyword evidence="17" id="KW-1208">Phospholipid metabolism</keyword>
<dbReference type="Proteomes" id="UP000248066">
    <property type="component" value="Unassembled WGS sequence"/>
</dbReference>
<evidence type="ECO:0000256" key="5">
    <source>
        <dbReference type="ARBA" id="ARBA00010185"/>
    </source>
</evidence>
<dbReference type="PANTHER" id="PTHR46382">
    <property type="entry name" value="PHOSPHATIDATE CYTIDYLYLTRANSFERASE"/>
    <property type="match status" value="1"/>
</dbReference>
<comment type="similarity">
    <text evidence="5 18">Belongs to the CDS family.</text>
</comment>
<keyword evidence="16" id="KW-0594">Phospholipid biosynthesis</keyword>
<evidence type="ECO:0000256" key="11">
    <source>
        <dbReference type="ARBA" id="ARBA00022692"/>
    </source>
</evidence>
<evidence type="ECO:0000256" key="6">
    <source>
        <dbReference type="ARBA" id="ARBA00012487"/>
    </source>
</evidence>
<keyword evidence="10 18" id="KW-0808">Transferase</keyword>
<dbReference type="EMBL" id="PDOF01000001">
    <property type="protein sequence ID" value="PYZ98043.1"/>
    <property type="molecule type" value="Genomic_DNA"/>
</dbReference>
<evidence type="ECO:0000256" key="14">
    <source>
        <dbReference type="ARBA" id="ARBA00023098"/>
    </source>
</evidence>
<comment type="caution">
    <text evidence="20">The sequence shown here is derived from an EMBL/GenBank/DDBJ whole genome shotgun (WGS) entry which is preliminary data.</text>
</comment>
<evidence type="ECO:0000256" key="13">
    <source>
        <dbReference type="ARBA" id="ARBA00022989"/>
    </source>
</evidence>
<keyword evidence="14" id="KW-0443">Lipid metabolism</keyword>
<evidence type="ECO:0000256" key="8">
    <source>
        <dbReference type="ARBA" id="ARBA00022475"/>
    </source>
</evidence>
<keyword evidence="15 19" id="KW-0472">Membrane</keyword>
<evidence type="ECO:0000256" key="9">
    <source>
        <dbReference type="ARBA" id="ARBA00022516"/>
    </source>
</evidence>
<comment type="pathway">
    <text evidence="4">Lipid metabolism.</text>
</comment>
<proteinExistence type="inferred from homology"/>
<dbReference type="PROSITE" id="PS01315">
    <property type="entry name" value="CDS"/>
    <property type="match status" value="1"/>
</dbReference>
<evidence type="ECO:0000256" key="1">
    <source>
        <dbReference type="ARBA" id="ARBA00001698"/>
    </source>
</evidence>
<dbReference type="GO" id="GO:0016024">
    <property type="term" value="P:CDP-diacylglycerol biosynthetic process"/>
    <property type="evidence" value="ECO:0007669"/>
    <property type="project" value="UniProtKB-UniPathway"/>
</dbReference>
<comment type="pathway">
    <text evidence="3 18">Phospholipid metabolism; CDP-diacylglycerol biosynthesis; CDP-diacylglycerol from sn-glycerol 3-phosphate: step 3/3.</text>
</comment>
<dbReference type="OrthoDB" id="9799199at2"/>
<evidence type="ECO:0000256" key="18">
    <source>
        <dbReference type="RuleBase" id="RU003938"/>
    </source>
</evidence>
<dbReference type="EC" id="2.7.7.41" evidence="6 18"/>
<comment type="subcellular location">
    <subcellularLocation>
        <location evidence="2">Cell membrane</location>
        <topology evidence="2">Multi-pass membrane protein</topology>
    </subcellularLocation>
</comment>
<evidence type="ECO:0000256" key="17">
    <source>
        <dbReference type="ARBA" id="ARBA00023264"/>
    </source>
</evidence>
<keyword evidence="12 18" id="KW-0548">Nucleotidyltransferase</keyword>
<dbReference type="InterPro" id="IPR000374">
    <property type="entry name" value="PC_trans"/>
</dbReference>
<reference evidence="20 21" key="1">
    <citation type="submission" date="2017-10" db="EMBL/GenBank/DDBJ databases">
        <title>Bacillus sp. nov., a halophilic bacterium isolated from a Yangshapao Lake.</title>
        <authorList>
            <person name="Wang H."/>
        </authorList>
    </citation>
    <scope>NUCLEOTIDE SEQUENCE [LARGE SCALE GENOMIC DNA]</scope>
    <source>
        <strain evidence="20 21">YSP-3</strain>
    </source>
</reference>
<evidence type="ECO:0000256" key="15">
    <source>
        <dbReference type="ARBA" id="ARBA00023136"/>
    </source>
</evidence>
<feature type="transmembrane region" description="Helical" evidence="19">
    <location>
        <begin position="109"/>
        <end position="127"/>
    </location>
</feature>
<evidence type="ECO:0000256" key="2">
    <source>
        <dbReference type="ARBA" id="ARBA00004651"/>
    </source>
</evidence>
<evidence type="ECO:0000313" key="21">
    <source>
        <dbReference type="Proteomes" id="UP000248066"/>
    </source>
</evidence>
<dbReference type="GO" id="GO:0004605">
    <property type="term" value="F:phosphatidate cytidylyltransferase activity"/>
    <property type="evidence" value="ECO:0007669"/>
    <property type="project" value="UniProtKB-EC"/>
</dbReference>
<keyword evidence="13 19" id="KW-1133">Transmembrane helix</keyword>
<keyword evidence="11 18" id="KW-0812">Transmembrane</keyword>
<keyword evidence="8" id="KW-1003">Cell membrane</keyword>
<dbReference type="AlphaFoldDB" id="A0A2W0H867"/>
<evidence type="ECO:0000256" key="4">
    <source>
        <dbReference type="ARBA" id="ARBA00005189"/>
    </source>
</evidence>
<feature type="transmembrane region" description="Helical" evidence="19">
    <location>
        <begin position="6"/>
        <end position="38"/>
    </location>
</feature>
<evidence type="ECO:0000256" key="7">
    <source>
        <dbReference type="ARBA" id="ARBA00019373"/>
    </source>
</evidence>
<sequence>MKQRIITGVIAGAGFLGIIILGGIPFTVLIFLLATIAMGEILKMKGISPYTYRGAIAFLFMWLLLLPEWLLPFNALHVERAEMFLLLIVVLLAVTVISKNAFTFDEAGFVILSSVYIGLGFHYFLEARFLDEGLIFIFFVLILVWVTDSGAYFCGRFLGKHKLWPEISPKKTIEGSLGGIMAAVIFGLVYAWFFPVFDSLIITVACILIVSAAGQLGDLVESALKRHYSVKDSGQVLPGHGGILDRFDSLIFVMPVLYLLTFI</sequence>
<keyword evidence="21" id="KW-1185">Reference proteome</keyword>
<protein>
    <recommendedName>
        <fullName evidence="7 18">Phosphatidate cytidylyltransferase</fullName>
        <ecNumber evidence="6 18">2.7.7.41</ecNumber>
    </recommendedName>
</protein>
<evidence type="ECO:0000256" key="10">
    <source>
        <dbReference type="ARBA" id="ARBA00022679"/>
    </source>
</evidence>
<evidence type="ECO:0000256" key="16">
    <source>
        <dbReference type="ARBA" id="ARBA00023209"/>
    </source>
</evidence>
<feature type="transmembrane region" description="Helical" evidence="19">
    <location>
        <begin position="175"/>
        <end position="194"/>
    </location>
</feature>
<accession>A0A2W0H867</accession>
<evidence type="ECO:0000256" key="3">
    <source>
        <dbReference type="ARBA" id="ARBA00005119"/>
    </source>
</evidence>
<dbReference type="PANTHER" id="PTHR46382:SF1">
    <property type="entry name" value="PHOSPHATIDATE CYTIDYLYLTRANSFERASE"/>
    <property type="match status" value="1"/>
</dbReference>
<feature type="transmembrane region" description="Helical" evidence="19">
    <location>
        <begin position="50"/>
        <end position="71"/>
    </location>
</feature>